<comment type="catalytic activity">
    <reaction evidence="1">
        <text>S-ubiquitinyl-[E2 ubiquitin-conjugating enzyme]-L-cysteine + [acceptor protein]-L-lysine = [E2 ubiquitin-conjugating enzyme]-L-cysteine + N(6)-ubiquitinyl-[acceptor protein]-L-lysine.</text>
        <dbReference type="EC" id="2.3.2.27"/>
    </reaction>
</comment>
<feature type="compositionally biased region" description="Pro residues" evidence="15">
    <location>
        <begin position="123"/>
        <end position="145"/>
    </location>
</feature>
<sequence length="327" mass="36527">MSKEHITQQTLPKLEESTTQGLKQDEDGEAVAAEEVSNDDQEGCKTPTSSDHKIPTFRSCPPTPRKKVQKLFMQKRKLPDEMNFFEASSRDEPSMKSHSRKLQVSYNTSFQPLNTLHNSTSASPPPPLKKPIIMSPPPPPPPTPQPSSQQQYSHPPFDSSMALTVLVLLAALFFMGFFSIYLRKFSTDPTPDFSSHRRNNPTTPVRQSRAASGSSKGLDPQVIRSLPVYSYYHEDAKYQIECAICLGEFEEKDTVKIIPYCKHVFHLECIDTWLKMHVTCPVCRGIRFFEMNSKSSSDGCGGGLVSTVENGDMCIQVGTLGMTRTDS</sequence>
<evidence type="ECO:0000259" key="17">
    <source>
        <dbReference type="PROSITE" id="PS50089"/>
    </source>
</evidence>
<feature type="compositionally biased region" description="Polar residues" evidence="15">
    <location>
        <begin position="7"/>
        <end position="22"/>
    </location>
</feature>
<keyword evidence="7" id="KW-0479">Metal-binding</keyword>
<reference evidence="18 19" key="1">
    <citation type="journal article" date="2020" name="Mol. Plant">
        <title>The Chromosome-Based Rubber Tree Genome Provides New Insights into Spurge Genome Evolution and Rubber Biosynthesis.</title>
        <authorList>
            <person name="Liu J."/>
            <person name="Shi C."/>
            <person name="Shi C.C."/>
            <person name="Li W."/>
            <person name="Zhang Q.J."/>
            <person name="Zhang Y."/>
            <person name="Li K."/>
            <person name="Lu H.F."/>
            <person name="Shi C."/>
            <person name="Zhu S.T."/>
            <person name="Xiao Z.Y."/>
            <person name="Nan H."/>
            <person name="Yue Y."/>
            <person name="Zhu X.G."/>
            <person name="Wu Y."/>
            <person name="Hong X.N."/>
            <person name="Fan G.Y."/>
            <person name="Tong Y."/>
            <person name="Zhang D."/>
            <person name="Mao C.L."/>
            <person name="Liu Y.L."/>
            <person name="Hao S.J."/>
            <person name="Liu W.Q."/>
            <person name="Lv M.Q."/>
            <person name="Zhang H.B."/>
            <person name="Liu Y."/>
            <person name="Hu-Tang G.R."/>
            <person name="Wang J.P."/>
            <person name="Wang J.H."/>
            <person name="Sun Y.H."/>
            <person name="Ni S.B."/>
            <person name="Chen W.B."/>
            <person name="Zhang X.C."/>
            <person name="Jiao Y.N."/>
            <person name="Eichler E.E."/>
            <person name="Li G.H."/>
            <person name="Liu X."/>
            <person name="Gao L.Z."/>
        </authorList>
    </citation>
    <scope>NUCLEOTIDE SEQUENCE [LARGE SCALE GENOMIC DNA]</scope>
    <source>
        <strain evidence="19">cv. GT1</strain>
        <tissue evidence="18">Leaf</tissue>
    </source>
</reference>
<evidence type="ECO:0000256" key="2">
    <source>
        <dbReference type="ARBA" id="ARBA00004167"/>
    </source>
</evidence>
<organism evidence="18 19">
    <name type="scientific">Hevea brasiliensis</name>
    <name type="common">Para rubber tree</name>
    <name type="synonym">Siphonia brasiliensis</name>
    <dbReference type="NCBI Taxonomy" id="3981"/>
    <lineage>
        <taxon>Eukaryota</taxon>
        <taxon>Viridiplantae</taxon>
        <taxon>Streptophyta</taxon>
        <taxon>Embryophyta</taxon>
        <taxon>Tracheophyta</taxon>
        <taxon>Spermatophyta</taxon>
        <taxon>Magnoliopsida</taxon>
        <taxon>eudicotyledons</taxon>
        <taxon>Gunneridae</taxon>
        <taxon>Pentapetalae</taxon>
        <taxon>rosids</taxon>
        <taxon>fabids</taxon>
        <taxon>Malpighiales</taxon>
        <taxon>Euphorbiaceae</taxon>
        <taxon>Crotonoideae</taxon>
        <taxon>Micrandreae</taxon>
        <taxon>Hevea</taxon>
    </lineage>
</organism>
<dbReference type="PANTHER" id="PTHR14155">
    <property type="entry name" value="RING FINGER DOMAIN-CONTAINING"/>
    <property type="match status" value="1"/>
</dbReference>
<dbReference type="AlphaFoldDB" id="A0A6A6LM51"/>
<dbReference type="FunFam" id="3.30.40.10:FF:000187">
    <property type="entry name" value="E3 ubiquitin-protein ligase ATL6"/>
    <property type="match status" value="1"/>
</dbReference>
<dbReference type="Proteomes" id="UP000467840">
    <property type="component" value="Chromosome 4"/>
</dbReference>
<feature type="region of interest" description="Disordered" evidence="15">
    <location>
        <begin position="112"/>
        <end position="155"/>
    </location>
</feature>
<dbReference type="InterPro" id="IPR011016">
    <property type="entry name" value="Znf_RING-CH"/>
</dbReference>
<gene>
    <name evidence="18" type="ORF">GH714_015209</name>
</gene>
<comment type="subcellular location">
    <subcellularLocation>
        <location evidence="2">Membrane</location>
        <topology evidence="2">Single-pass membrane protein</topology>
    </subcellularLocation>
</comment>
<keyword evidence="10" id="KW-0862">Zinc</keyword>
<evidence type="ECO:0000256" key="8">
    <source>
        <dbReference type="ARBA" id="ARBA00022771"/>
    </source>
</evidence>
<evidence type="ECO:0000256" key="12">
    <source>
        <dbReference type="ARBA" id="ARBA00023136"/>
    </source>
</evidence>
<evidence type="ECO:0000313" key="18">
    <source>
        <dbReference type="EMBL" id="KAF2300699.1"/>
    </source>
</evidence>
<evidence type="ECO:0000256" key="4">
    <source>
        <dbReference type="ARBA" id="ARBA00012483"/>
    </source>
</evidence>
<dbReference type="GO" id="GO:0008270">
    <property type="term" value="F:zinc ion binding"/>
    <property type="evidence" value="ECO:0007669"/>
    <property type="project" value="UniProtKB-KW"/>
</dbReference>
<evidence type="ECO:0000256" key="5">
    <source>
        <dbReference type="ARBA" id="ARBA00022679"/>
    </source>
</evidence>
<evidence type="ECO:0000256" key="11">
    <source>
        <dbReference type="ARBA" id="ARBA00022989"/>
    </source>
</evidence>
<keyword evidence="5" id="KW-0808">Transferase</keyword>
<keyword evidence="6 16" id="KW-0812">Transmembrane</keyword>
<comment type="caution">
    <text evidence="18">The sequence shown here is derived from an EMBL/GenBank/DDBJ whole genome shotgun (WGS) entry which is preliminary data.</text>
</comment>
<evidence type="ECO:0000256" key="15">
    <source>
        <dbReference type="SAM" id="MobiDB-lite"/>
    </source>
</evidence>
<dbReference type="SMART" id="SM00744">
    <property type="entry name" value="RINGv"/>
    <property type="match status" value="1"/>
</dbReference>
<evidence type="ECO:0000256" key="16">
    <source>
        <dbReference type="SAM" id="Phobius"/>
    </source>
</evidence>
<dbReference type="InterPro" id="IPR001841">
    <property type="entry name" value="Znf_RING"/>
</dbReference>
<feature type="region of interest" description="Disordered" evidence="15">
    <location>
        <begin position="190"/>
        <end position="218"/>
    </location>
</feature>
<comment type="similarity">
    <text evidence="13">Belongs to the RING-type zinc finger family. ATL subfamily.</text>
</comment>
<name>A0A6A6LM51_HEVBR</name>
<dbReference type="GO" id="GO:0061630">
    <property type="term" value="F:ubiquitin protein ligase activity"/>
    <property type="evidence" value="ECO:0007669"/>
    <property type="project" value="UniProtKB-EC"/>
</dbReference>
<feature type="compositionally biased region" description="Polar residues" evidence="15">
    <location>
        <begin position="200"/>
        <end position="215"/>
    </location>
</feature>
<dbReference type="EMBL" id="JAAGAX010000010">
    <property type="protein sequence ID" value="KAF2300699.1"/>
    <property type="molecule type" value="Genomic_DNA"/>
</dbReference>
<feature type="domain" description="RING-type" evidence="17">
    <location>
        <begin position="242"/>
        <end position="284"/>
    </location>
</feature>
<comment type="pathway">
    <text evidence="3">Protein modification; protein ubiquitination.</text>
</comment>
<accession>A0A6A6LM51</accession>
<evidence type="ECO:0000256" key="6">
    <source>
        <dbReference type="ARBA" id="ARBA00022692"/>
    </source>
</evidence>
<feature type="region of interest" description="Disordered" evidence="15">
    <location>
        <begin position="1"/>
        <end position="69"/>
    </location>
</feature>
<dbReference type="InterPro" id="IPR053238">
    <property type="entry name" value="RING-H2_zinc_finger"/>
</dbReference>
<evidence type="ECO:0000256" key="13">
    <source>
        <dbReference type="ARBA" id="ARBA00024209"/>
    </source>
</evidence>
<protein>
    <recommendedName>
        <fullName evidence="4">RING-type E3 ubiquitin transferase</fullName>
        <ecNumber evidence="4">2.3.2.27</ecNumber>
    </recommendedName>
</protein>
<dbReference type="CDD" id="cd16461">
    <property type="entry name" value="RING-H2_EL5-like"/>
    <property type="match status" value="1"/>
</dbReference>
<keyword evidence="8 14" id="KW-0863">Zinc-finger</keyword>
<evidence type="ECO:0000256" key="9">
    <source>
        <dbReference type="ARBA" id="ARBA00022786"/>
    </source>
</evidence>
<evidence type="ECO:0000313" key="19">
    <source>
        <dbReference type="Proteomes" id="UP000467840"/>
    </source>
</evidence>
<dbReference type="SUPFAM" id="SSF57850">
    <property type="entry name" value="RING/U-box"/>
    <property type="match status" value="1"/>
</dbReference>
<evidence type="ECO:0000256" key="10">
    <source>
        <dbReference type="ARBA" id="ARBA00022833"/>
    </source>
</evidence>
<keyword evidence="12 16" id="KW-0472">Membrane</keyword>
<keyword evidence="19" id="KW-1185">Reference proteome</keyword>
<proteinExistence type="inferred from homology"/>
<dbReference type="InterPro" id="IPR013083">
    <property type="entry name" value="Znf_RING/FYVE/PHD"/>
</dbReference>
<evidence type="ECO:0000256" key="1">
    <source>
        <dbReference type="ARBA" id="ARBA00000900"/>
    </source>
</evidence>
<evidence type="ECO:0000256" key="3">
    <source>
        <dbReference type="ARBA" id="ARBA00004906"/>
    </source>
</evidence>
<dbReference type="GO" id="GO:0016020">
    <property type="term" value="C:membrane"/>
    <property type="evidence" value="ECO:0007669"/>
    <property type="project" value="UniProtKB-SubCell"/>
</dbReference>
<dbReference type="Pfam" id="PF13639">
    <property type="entry name" value="zf-RING_2"/>
    <property type="match status" value="1"/>
</dbReference>
<dbReference type="PANTHER" id="PTHR14155:SF592">
    <property type="entry name" value="RING-H2 FINGER PROTEIN ATL57"/>
    <property type="match status" value="1"/>
</dbReference>
<dbReference type="SMART" id="SM00184">
    <property type="entry name" value="RING"/>
    <property type="match status" value="1"/>
</dbReference>
<evidence type="ECO:0000256" key="7">
    <source>
        <dbReference type="ARBA" id="ARBA00022723"/>
    </source>
</evidence>
<keyword evidence="9" id="KW-0833">Ubl conjugation pathway</keyword>
<dbReference type="EC" id="2.3.2.27" evidence="4"/>
<feature type="transmembrane region" description="Helical" evidence="16">
    <location>
        <begin position="161"/>
        <end position="182"/>
    </location>
</feature>
<feature type="compositionally biased region" description="Low complexity" evidence="15">
    <location>
        <begin position="146"/>
        <end position="155"/>
    </location>
</feature>
<keyword evidence="11 16" id="KW-1133">Transmembrane helix</keyword>
<dbReference type="Gene3D" id="3.30.40.10">
    <property type="entry name" value="Zinc/RING finger domain, C3HC4 (zinc finger)"/>
    <property type="match status" value="1"/>
</dbReference>
<evidence type="ECO:0000256" key="14">
    <source>
        <dbReference type="PROSITE-ProRule" id="PRU00175"/>
    </source>
</evidence>
<dbReference type="PROSITE" id="PS50089">
    <property type="entry name" value="ZF_RING_2"/>
    <property type="match status" value="1"/>
</dbReference>